<reference evidence="9 10" key="1">
    <citation type="journal article" date="2019" name="PLoS Genet.">
        <title>Convergent evolution of linked mating-type loci in basidiomycete fungi.</title>
        <authorList>
            <person name="Sun S."/>
            <person name="Coelho M.A."/>
            <person name="Heitman J."/>
            <person name="Nowrousian M."/>
        </authorList>
    </citation>
    <scope>NUCLEOTIDE SEQUENCE [LARGE SCALE GENOMIC DNA]</scope>
    <source>
        <strain evidence="9 10">CBS 4282</strain>
    </source>
</reference>
<dbReference type="InterPro" id="IPR019927">
    <property type="entry name" value="Ribosomal_uL3_bac/org-type"/>
</dbReference>
<keyword evidence="10" id="KW-1185">Reference proteome</keyword>
<evidence type="ECO:0000313" key="10">
    <source>
        <dbReference type="Proteomes" id="UP000473826"/>
    </source>
</evidence>
<dbReference type="FunFam" id="2.40.30.10:FF:000004">
    <property type="entry name" value="50S ribosomal protein L3"/>
    <property type="match status" value="1"/>
</dbReference>
<dbReference type="GO" id="GO:0005762">
    <property type="term" value="C:mitochondrial large ribosomal subunit"/>
    <property type="evidence" value="ECO:0007669"/>
    <property type="project" value="TreeGrafter"/>
</dbReference>
<organism evidence="9 10">
    <name type="scientific">Vanrija humicola</name>
    <name type="common">Yeast</name>
    <name type="synonym">Cryptococcus humicola</name>
    <dbReference type="NCBI Taxonomy" id="5417"/>
    <lineage>
        <taxon>Eukaryota</taxon>
        <taxon>Fungi</taxon>
        <taxon>Dikarya</taxon>
        <taxon>Basidiomycota</taxon>
        <taxon>Agaricomycotina</taxon>
        <taxon>Tremellomycetes</taxon>
        <taxon>Trichosporonales</taxon>
        <taxon>Trichosporonaceae</taxon>
        <taxon>Vanrija</taxon>
    </lineage>
</organism>
<evidence type="ECO:0000256" key="8">
    <source>
        <dbReference type="RuleBase" id="RU003905"/>
    </source>
</evidence>
<dbReference type="PANTHER" id="PTHR11229:SF8">
    <property type="entry name" value="LARGE RIBOSOMAL SUBUNIT PROTEIN UL3M"/>
    <property type="match status" value="1"/>
</dbReference>
<evidence type="ECO:0000256" key="6">
    <source>
        <dbReference type="ARBA" id="ARBA00023274"/>
    </source>
</evidence>
<dbReference type="HAMAP" id="MF_01325_B">
    <property type="entry name" value="Ribosomal_uL3_B"/>
    <property type="match status" value="1"/>
</dbReference>
<dbReference type="EMBL" id="QKWK01000003">
    <property type="protein sequence ID" value="TXT12822.1"/>
    <property type="molecule type" value="Genomic_DNA"/>
</dbReference>
<keyword evidence="6 8" id="KW-0687">Ribonucleoprotein</keyword>
<dbReference type="Proteomes" id="UP000473826">
    <property type="component" value="Unassembled WGS sequence"/>
</dbReference>
<evidence type="ECO:0000256" key="2">
    <source>
        <dbReference type="ARBA" id="ARBA00006540"/>
    </source>
</evidence>
<proteinExistence type="inferred from homology"/>
<evidence type="ECO:0000256" key="7">
    <source>
        <dbReference type="ARBA" id="ARBA00035209"/>
    </source>
</evidence>
<dbReference type="InterPro" id="IPR009000">
    <property type="entry name" value="Transl_B-barrel_sf"/>
</dbReference>
<dbReference type="GO" id="GO:0003735">
    <property type="term" value="F:structural constituent of ribosome"/>
    <property type="evidence" value="ECO:0007669"/>
    <property type="project" value="InterPro"/>
</dbReference>
<comment type="caution">
    <text evidence="9">The sequence shown here is derived from an EMBL/GenBank/DDBJ whole genome shotgun (WGS) entry which is preliminary data.</text>
</comment>
<dbReference type="InterPro" id="IPR019926">
    <property type="entry name" value="Ribosomal_uL3_CS"/>
</dbReference>
<sequence>MRSLITSLRGRLPAGVRTLATSSEAPAAAPAAAESSTAAKWSPFTQRTGVIARKRGMTALWDQNGRRWPVTVLQLDNVQVVRHDKPTKDSGTGLHRLQLGASDRPERSTTKALAGHFKKAGVNPKYKLAEFSVTPDAVLPVGAQLSAAHFVPGQYVDVTATSIGKGFQGPMKRHGFAGLKASHGVSITHRSGGSTGQNQDPGRVIPGKKMAGHMGVEKRTQQNLLVHRVDTALNLVFVRGAVPGVDDAFVSVRDAKKKLTYKARGNLLGGKPQDEWIGEGVTSLPLPGATVERVKAEGWPEVIEWPGKASKA</sequence>
<dbReference type="Gene3D" id="2.40.30.10">
    <property type="entry name" value="Translation factors"/>
    <property type="match status" value="2"/>
</dbReference>
<gene>
    <name evidence="9" type="ORF">VHUM_01223</name>
</gene>
<keyword evidence="3" id="KW-0809">Transit peptide</keyword>
<dbReference type="SUPFAM" id="SSF50447">
    <property type="entry name" value="Translation proteins"/>
    <property type="match status" value="1"/>
</dbReference>
<keyword evidence="5" id="KW-0496">Mitochondrion</keyword>
<evidence type="ECO:0000256" key="1">
    <source>
        <dbReference type="ARBA" id="ARBA00004173"/>
    </source>
</evidence>
<dbReference type="Pfam" id="PF00297">
    <property type="entry name" value="Ribosomal_L3"/>
    <property type="match status" value="1"/>
</dbReference>
<dbReference type="OrthoDB" id="274683at2759"/>
<name>A0A7D8V266_VANHU</name>
<dbReference type="GO" id="GO:0006412">
    <property type="term" value="P:translation"/>
    <property type="evidence" value="ECO:0007669"/>
    <property type="project" value="InterPro"/>
</dbReference>
<protein>
    <recommendedName>
        <fullName evidence="7">Large ribosomal subunit protein uL3m</fullName>
    </recommendedName>
</protein>
<evidence type="ECO:0000313" key="9">
    <source>
        <dbReference type="EMBL" id="TXT12822.1"/>
    </source>
</evidence>
<dbReference type="PROSITE" id="PS00474">
    <property type="entry name" value="RIBOSOMAL_L3"/>
    <property type="match status" value="1"/>
</dbReference>
<keyword evidence="4 8" id="KW-0689">Ribosomal protein</keyword>
<evidence type="ECO:0000256" key="4">
    <source>
        <dbReference type="ARBA" id="ARBA00022980"/>
    </source>
</evidence>
<evidence type="ECO:0000256" key="3">
    <source>
        <dbReference type="ARBA" id="ARBA00022946"/>
    </source>
</evidence>
<dbReference type="InterPro" id="IPR000597">
    <property type="entry name" value="Ribosomal_uL3"/>
</dbReference>
<dbReference type="AlphaFoldDB" id="A0A7D8V266"/>
<accession>A0A7D8V266</accession>
<comment type="subcellular location">
    <subcellularLocation>
        <location evidence="1">Mitochondrion</location>
    </subcellularLocation>
</comment>
<evidence type="ECO:0000256" key="5">
    <source>
        <dbReference type="ARBA" id="ARBA00023128"/>
    </source>
</evidence>
<comment type="similarity">
    <text evidence="2 8">Belongs to the universal ribosomal protein uL3 family.</text>
</comment>
<dbReference type="PANTHER" id="PTHR11229">
    <property type="entry name" value="50S RIBOSOMAL PROTEIN L3"/>
    <property type="match status" value="1"/>
</dbReference>
<dbReference type="NCBIfam" id="TIGR03625">
    <property type="entry name" value="L3_bact"/>
    <property type="match status" value="1"/>
</dbReference>